<dbReference type="Proteomes" id="UP001372338">
    <property type="component" value="Unassembled WGS sequence"/>
</dbReference>
<evidence type="ECO:0000256" key="1">
    <source>
        <dbReference type="SAM" id="Coils"/>
    </source>
</evidence>
<keyword evidence="4" id="KW-1185">Reference proteome</keyword>
<evidence type="ECO:0000256" key="2">
    <source>
        <dbReference type="SAM" id="MobiDB-lite"/>
    </source>
</evidence>
<name>A0AAN9I3Z3_CROPI</name>
<dbReference type="EMBL" id="JAYWIO010000005">
    <property type="protein sequence ID" value="KAK7259586.1"/>
    <property type="molecule type" value="Genomic_DNA"/>
</dbReference>
<proteinExistence type="predicted"/>
<dbReference type="AlphaFoldDB" id="A0AAN9I3Z3"/>
<protein>
    <submittedName>
        <fullName evidence="3">Uncharacterized protein</fullName>
    </submittedName>
</protein>
<gene>
    <name evidence="3" type="ORF">RIF29_25195</name>
</gene>
<evidence type="ECO:0000313" key="4">
    <source>
        <dbReference type="Proteomes" id="UP001372338"/>
    </source>
</evidence>
<reference evidence="3 4" key="1">
    <citation type="submission" date="2024-01" db="EMBL/GenBank/DDBJ databases">
        <title>The genomes of 5 underutilized Papilionoideae crops provide insights into root nodulation and disease resistanc.</title>
        <authorList>
            <person name="Yuan L."/>
        </authorList>
    </citation>
    <scope>NUCLEOTIDE SEQUENCE [LARGE SCALE GENOMIC DNA]</scope>
    <source>
        <strain evidence="3">ZHUSHIDOU_FW_LH</strain>
        <tissue evidence="3">Leaf</tissue>
    </source>
</reference>
<organism evidence="3 4">
    <name type="scientific">Crotalaria pallida</name>
    <name type="common">Smooth rattlebox</name>
    <name type="synonym">Crotalaria striata</name>
    <dbReference type="NCBI Taxonomy" id="3830"/>
    <lineage>
        <taxon>Eukaryota</taxon>
        <taxon>Viridiplantae</taxon>
        <taxon>Streptophyta</taxon>
        <taxon>Embryophyta</taxon>
        <taxon>Tracheophyta</taxon>
        <taxon>Spermatophyta</taxon>
        <taxon>Magnoliopsida</taxon>
        <taxon>eudicotyledons</taxon>
        <taxon>Gunneridae</taxon>
        <taxon>Pentapetalae</taxon>
        <taxon>rosids</taxon>
        <taxon>fabids</taxon>
        <taxon>Fabales</taxon>
        <taxon>Fabaceae</taxon>
        <taxon>Papilionoideae</taxon>
        <taxon>50 kb inversion clade</taxon>
        <taxon>genistoids sensu lato</taxon>
        <taxon>core genistoids</taxon>
        <taxon>Crotalarieae</taxon>
        <taxon>Crotalaria</taxon>
    </lineage>
</organism>
<sequence>MAKPRLLTPRAPGKVPPPNQTPTSDGHIGSSMRKRFASSAGGPPKSTEGVFVGAHTRVDFITSMADELTSSKKFELRLLNVELEVTPSPTEFVRASLDLFNASKELEDTLAEVKFVGNLIATLQSKNNSLEKQVSDLQSKINLANKAKDMDNISFEDMTTCTYFDL</sequence>
<evidence type="ECO:0000313" key="3">
    <source>
        <dbReference type="EMBL" id="KAK7259586.1"/>
    </source>
</evidence>
<comment type="caution">
    <text evidence="3">The sequence shown here is derived from an EMBL/GenBank/DDBJ whole genome shotgun (WGS) entry which is preliminary data.</text>
</comment>
<feature type="region of interest" description="Disordered" evidence="2">
    <location>
        <begin position="1"/>
        <end position="49"/>
    </location>
</feature>
<feature type="coiled-coil region" evidence="1">
    <location>
        <begin position="120"/>
        <end position="147"/>
    </location>
</feature>
<accession>A0AAN9I3Z3</accession>
<keyword evidence="1" id="KW-0175">Coiled coil</keyword>